<dbReference type="STRING" id="1798392.A3A79_00365"/>
<feature type="compositionally biased region" description="Low complexity" evidence="1">
    <location>
        <begin position="398"/>
        <end position="415"/>
    </location>
</feature>
<gene>
    <name evidence="4" type="ORF">A3A79_00365</name>
</gene>
<evidence type="ECO:0000256" key="3">
    <source>
        <dbReference type="SAM" id="SignalP"/>
    </source>
</evidence>
<name>A0A1F6AHA6_9BACT</name>
<feature type="transmembrane region" description="Helical" evidence="2">
    <location>
        <begin position="675"/>
        <end position="694"/>
    </location>
</feature>
<proteinExistence type="predicted"/>
<organism evidence="4 5">
    <name type="scientific">Candidatus Gottesmanbacteria bacterium RIFCSPLOWO2_01_FULL_43_11b</name>
    <dbReference type="NCBI Taxonomy" id="1798392"/>
    <lineage>
        <taxon>Bacteria</taxon>
        <taxon>Candidatus Gottesmaniibacteriota</taxon>
    </lineage>
</organism>
<comment type="caution">
    <text evidence="4">The sequence shown here is derived from an EMBL/GenBank/DDBJ whole genome shotgun (WGS) entry which is preliminary data.</text>
</comment>
<feature type="region of interest" description="Disordered" evidence="1">
    <location>
        <begin position="169"/>
        <end position="199"/>
    </location>
</feature>
<sequence>MKKLQKIVSVLSVGLLVFGQLAPIVRAQEAPTAPTAPSAPEAPTYDEPAPTPPPAPTLEEETTTNTEETPPEEQQTEETTVTQTSETEEGGEDGSGGNVGDTEINTGDATTTATGMTEANNNSSSIADCCESEGITVANTGNGSDSTNTGSVVLADTNNTFQNNSATVVSDVDGESNTGDNDSSGNVGNTTINTGDANTSGTLITAVNTNVDGIMVSEFNVIDDHVGDIILDFNSGCISGCGGDTAIINSGNGSDSTNTGTADITNADNTFQTNDATVLNGMVLDSNSGDNTGDKNTGGDTTITTGDANISANLLTFANNNLSGDVIYSVVNIYGDLLGDIIFPESEFTNCCGTSATLANTGNGSDSTNTTDVNLTNTDTSVQNNVAIIENNLDMEATSGDNSTSKNTGGNNSITTGDTSIDAQVVNVANTNIDGGNWWLVLVNEAGNWIGHILGADGSYAGSVGTEFEVNEAGEITVTNSGNGSGSTNTGTVNQDTSNTTIQNNTAHVVNNVTLDANTGGNSASKNTGGNSTIETGDANIVANIVNFVNNNIIGGGKLFVTVINVFGSWTGNFLPPGFQKPAAQAANNPEIGGADVHQGSNSQSNSNSQSSNSSGNSGNSSTTTTATVETTDPEGTTQLTFAAGQLGSVHILGTTTTDDAEPVTQGRQVVQINLAWLLLLIPCAILLVVLRRLRRNASATAS</sequence>
<keyword evidence="2" id="KW-1133">Transmembrane helix</keyword>
<reference evidence="4 5" key="1">
    <citation type="journal article" date="2016" name="Nat. Commun.">
        <title>Thousands of microbial genomes shed light on interconnected biogeochemical processes in an aquifer system.</title>
        <authorList>
            <person name="Anantharaman K."/>
            <person name="Brown C.T."/>
            <person name="Hug L.A."/>
            <person name="Sharon I."/>
            <person name="Castelle C.J."/>
            <person name="Probst A.J."/>
            <person name="Thomas B.C."/>
            <person name="Singh A."/>
            <person name="Wilkins M.J."/>
            <person name="Karaoz U."/>
            <person name="Brodie E.L."/>
            <person name="Williams K.H."/>
            <person name="Hubbard S.S."/>
            <person name="Banfield J.F."/>
        </authorList>
    </citation>
    <scope>NUCLEOTIDE SEQUENCE [LARGE SCALE GENOMIC DNA]</scope>
</reference>
<feature type="compositionally biased region" description="Low complexity" evidence="1">
    <location>
        <begin position="100"/>
        <end position="122"/>
    </location>
</feature>
<evidence type="ECO:0000256" key="2">
    <source>
        <dbReference type="SAM" id="Phobius"/>
    </source>
</evidence>
<feature type="compositionally biased region" description="Low complexity" evidence="1">
    <location>
        <begin position="599"/>
        <end position="631"/>
    </location>
</feature>
<feature type="region of interest" description="Disordered" evidence="1">
    <location>
        <begin position="32"/>
        <end position="125"/>
    </location>
</feature>
<feature type="signal peptide" evidence="3">
    <location>
        <begin position="1"/>
        <end position="27"/>
    </location>
</feature>
<feature type="compositionally biased region" description="Polar residues" evidence="1">
    <location>
        <begin position="175"/>
        <end position="199"/>
    </location>
</feature>
<keyword evidence="2" id="KW-0472">Membrane</keyword>
<dbReference type="AlphaFoldDB" id="A0A1F6AHA6"/>
<feature type="chain" id="PRO_5009522964" evidence="3">
    <location>
        <begin position="28"/>
        <end position="703"/>
    </location>
</feature>
<evidence type="ECO:0000313" key="4">
    <source>
        <dbReference type="EMBL" id="OGG23647.1"/>
    </source>
</evidence>
<evidence type="ECO:0000256" key="1">
    <source>
        <dbReference type="SAM" id="MobiDB-lite"/>
    </source>
</evidence>
<feature type="compositionally biased region" description="Low complexity" evidence="1">
    <location>
        <begin position="32"/>
        <end position="48"/>
    </location>
</feature>
<feature type="region of interest" description="Disordered" evidence="1">
    <location>
        <begin position="581"/>
        <end position="631"/>
    </location>
</feature>
<keyword evidence="2" id="KW-0812">Transmembrane</keyword>
<accession>A0A1F6AHA6</accession>
<keyword evidence="3" id="KW-0732">Signal</keyword>
<feature type="region of interest" description="Disordered" evidence="1">
    <location>
        <begin position="395"/>
        <end position="415"/>
    </location>
</feature>
<dbReference type="EMBL" id="MFJV01000001">
    <property type="protein sequence ID" value="OGG23647.1"/>
    <property type="molecule type" value="Genomic_DNA"/>
</dbReference>
<protein>
    <submittedName>
        <fullName evidence="4">Uncharacterized protein</fullName>
    </submittedName>
</protein>
<dbReference type="Proteomes" id="UP000178759">
    <property type="component" value="Unassembled WGS sequence"/>
</dbReference>
<evidence type="ECO:0000313" key="5">
    <source>
        <dbReference type="Proteomes" id="UP000178759"/>
    </source>
</evidence>